<organism evidence="2">
    <name type="scientific">Brassica napus</name>
    <name type="common">Rape</name>
    <dbReference type="NCBI Taxonomy" id="3708"/>
    <lineage>
        <taxon>Eukaryota</taxon>
        <taxon>Viridiplantae</taxon>
        <taxon>Streptophyta</taxon>
        <taxon>Embryophyta</taxon>
        <taxon>Tracheophyta</taxon>
        <taxon>Spermatophyta</taxon>
        <taxon>Magnoliopsida</taxon>
        <taxon>eudicotyledons</taxon>
        <taxon>Gunneridae</taxon>
        <taxon>Pentapetalae</taxon>
        <taxon>rosids</taxon>
        <taxon>malvids</taxon>
        <taxon>Brassicales</taxon>
        <taxon>Brassicaceae</taxon>
        <taxon>Brassiceae</taxon>
        <taxon>Brassica</taxon>
    </lineage>
</organism>
<reference evidence="2" key="1">
    <citation type="submission" date="2021-01" db="EMBL/GenBank/DDBJ databases">
        <authorList>
            <consortium name="Genoscope - CEA"/>
            <person name="William W."/>
        </authorList>
    </citation>
    <scope>NUCLEOTIDE SEQUENCE</scope>
</reference>
<gene>
    <name evidence="2" type="ORF">DARMORV10_A06P29750.1</name>
</gene>
<evidence type="ECO:0000313" key="2">
    <source>
        <dbReference type="EMBL" id="CAF2087610.1"/>
    </source>
</evidence>
<dbReference type="AlphaFoldDB" id="A0A816SUN4"/>
<evidence type="ECO:0000256" key="1">
    <source>
        <dbReference type="SAM" id="MobiDB-lite"/>
    </source>
</evidence>
<feature type="region of interest" description="Disordered" evidence="1">
    <location>
        <begin position="90"/>
        <end position="109"/>
    </location>
</feature>
<sequence length="109" mass="12109">MRSFKDNERSLARLGFTQDVDVCRVKANADVLTNFEVLDLINSKGASKDTTRVIAAIARSEYKIITEPKERGIDTDGILELVQDLLPPLPVVETQMEKDQDETNNGGES</sequence>
<protein>
    <submittedName>
        <fullName evidence="2">(rape) hypothetical protein</fullName>
    </submittedName>
</protein>
<dbReference type="Proteomes" id="UP001295469">
    <property type="component" value="Chromosome A06"/>
</dbReference>
<name>A0A816SUN4_BRANA</name>
<accession>A0A816SUN4</accession>
<dbReference type="EMBL" id="HG994360">
    <property type="protein sequence ID" value="CAF2087610.1"/>
    <property type="molecule type" value="Genomic_DNA"/>
</dbReference>
<proteinExistence type="predicted"/>